<dbReference type="EMBL" id="KT428292">
    <property type="protein sequence ID" value="ALH06877.1"/>
    <property type="molecule type" value="Genomic_DNA"/>
</dbReference>
<dbReference type="PANTHER" id="PTHR24346">
    <property type="entry name" value="MAP/MICROTUBULE AFFINITY-REGULATING KINASE"/>
    <property type="match status" value="1"/>
</dbReference>
<dbReference type="GO" id="GO:0004674">
    <property type="term" value="F:protein serine/threonine kinase activity"/>
    <property type="evidence" value="ECO:0007669"/>
    <property type="project" value="TreeGrafter"/>
</dbReference>
<sequence>MKTFFPEDIRGYKRKHLIGSGSESQVWLYKRDGCFFAIKYGTSDPEIPQHKNICSVVEKISEEGHSWTVMEYLGSISVYDVICRKPVSKEVACGWIRQLCEALDFVHEKGIAHCDIKCENIMIHKKTLKLIDWGFSEVLGSQKKTAKGSFEYCAPEIFGTEERDLCACDVWSLGVVFFCMLTSTFPFHGRNIEELLKSIKEKKFVLQLPKEEREFFLWLFQRKHRKRPTIKKILEHKFLMGQYQSVPSADEVSQQKKESTKETPLIQKGENKDSERGAKRKASKTL</sequence>
<gene>
    <name evidence="5" type="ORF">PMV_179</name>
</gene>
<reference evidence="5" key="1">
    <citation type="journal article" date="2015" name="Genome Announc.">
        <title>Complete Genome Sequence of a New Member of the Marseilleviridae Recovered from the Brackish Submarine Spring in the Cassis Port-Miou Calanque, France.</title>
        <authorList>
            <person name="Doutre G."/>
            <person name="Arfib B."/>
            <person name="Rochette P."/>
            <person name="Claverie J.M."/>
            <person name="Bonin P."/>
            <person name="Abergel C."/>
        </authorList>
    </citation>
    <scope>NUCLEOTIDE SEQUENCE [LARGE SCALE GENOMIC DNA]</scope>
    <source>
        <strain evidence="5">1</strain>
    </source>
</reference>
<dbReference type="PANTHER" id="PTHR24346:SF30">
    <property type="entry name" value="MATERNAL EMBRYONIC LEUCINE ZIPPER KINASE"/>
    <property type="match status" value="1"/>
</dbReference>
<dbReference type="PROSITE" id="PS00108">
    <property type="entry name" value="PROTEIN_KINASE_ST"/>
    <property type="match status" value="1"/>
</dbReference>
<keyword evidence="5" id="KW-0418">Kinase</keyword>
<keyword evidence="2" id="KW-0067">ATP-binding</keyword>
<dbReference type="GO" id="GO:0035556">
    <property type="term" value="P:intracellular signal transduction"/>
    <property type="evidence" value="ECO:0007669"/>
    <property type="project" value="TreeGrafter"/>
</dbReference>
<evidence type="ECO:0000259" key="4">
    <source>
        <dbReference type="PROSITE" id="PS50011"/>
    </source>
</evidence>
<evidence type="ECO:0000313" key="5">
    <source>
        <dbReference type="EMBL" id="ALH06877.1"/>
    </source>
</evidence>
<dbReference type="Gene3D" id="1.10.510.10">
    <property type="entry name" value="Transferase(Phosphotransferase) domain 1"/>
    <property type="match status" value="1"/>
</dbReference>
<dbReference type="SMART" id="SM00220">
    <property type="entry name" value="S_TKc"/>
    <property type="match status" value="1"/>
</dbReference>
<dbReference type="PROSITE" id="PS50011">
    <property type="entry name" value="PROTEIN_KINASE_DOM"/>
    <property type="match status" value="1"/>
</dbReference>
<dbReference type="InterPro" id="IPR011009">
    <property type="entry name" value="Kinase-like_dom_sf"/>
</dbReference>
<keyword evidence="5" id="KW-0808">Transferase</keyword>
<keyword evidence="1" id="KW-0547">Nucleotide-binding</keyword>
<feature type="region of interest" description="Disordered" evidence="3">
    <location>
        <begin position="247"/>
        <end position="286"/>
    </location>
</feature>
<protein>
    <submittedName>
        <fullName evidence="5">Serine/threonine-protein kinase</fullName>
    </submittedName>
</protein>
<dbReference type="Proteomes" id="UP000319438">
    <property type="component" value="Segment"/>
</dbReference>
<dbReference type="InterPro" id="IPR008271">
    <property type="entry name" value="Ser/Thr_kinase_AS"/>
</dbReference>
<dbReference type="GO" id="GO:0005524">
    <property type="term" value="F:ATP binding"/>
    <property type="evidence" value="ECO:0007669"/>
    <property type="project" value="UniProtKB-KW"/>
</dbReference>
<feature type="domain" description="Protein kinase" evidence="4">
    <location>
        <begin position="12"/>
        <end position="239"/>
    </location>
</feature>
<dbReference type="InterPro" id="IPR000719">
    <property type="entry name" value="Prot_kinase_dom"/>
</dbReference>
<proteinExistence type="predicted"/>
<evidence type="ECO:0000256" key="1">
    <source>
        <dbReference type="ARBA" id="ARBA00022741"/>
    </source>
</evidence>
<organism evidence="5 6">
    <name type="scientific">Port-miou virus</name>
    <dbReference type="NCBI Taxonomy" id="1733873"/>
    <lineage>
        <taxon>Viruses</taxon>
        <taxon>Varidnaviria</taxon>
        <taxon>Bamfordvirae</taxon>
        <taxon>Nucleocytoviricota</taxon>
        <taxon>Megaviricetes</taxon>
        <taxon>Pimascovirales</taxon>
        <taxon>Pimascovirales incertae sedis</taxon>
        <taxon>Marseilleviridae</taxon>
        <taxon>Losannavirus</taxon>
        <taxon>Losannavirus lausannense</taxon>
        <taxon>Lausannevirus</taxon>
    </lineage>
</organism>
<evidence type="ECO:0000256" key="2">
    <source>
        <dbReference type="ARBA" id="ARBA00022840"/>
    </source>
</evidence>
<accession>A0A0N9PM31</accession>
<dbReference type="SUPFAM" id="SSF56112">
    <property type="entry name" value="Protein kinase-like (PK-like)"/>
    <property type="match status" value="1"/>
</dbReference>
<evidence type="ECO:0000256" key="3">
    <source>
        <dbReference type="SAM" id="MobiDB-lite"/>
    </source>
</evidence>
<evidence type="ECO:0000313" key="6">
    <source>
        <dbReference type="Proteomes" id="UP000319438"/>
    </source>
</evidence>
<dbReference type="Pfam" id="PF00069">
    <property type="entry name" value="Pkinase"/>
    <property type="match status" value="1"/>
</dbReference>
<name>A0A0N9PM31_9VIRU</name>